<evidence type="ECO:0000313" key="7">
    <source>
        <dbReference type="EMBL" id="ARX86828.1"/>
    </source>
</evidence>
<feature type="domain" description="Rhamnogalacturonase A/B/Epimerase-like pectate lyase" evidence="6">
    <location>
        <begin position="108"/>
        <end position="165"/>
    </location>
</feature>
<comment type="similarity">
    <text evidence="1 4">Belongs to the glycosyl hydrolase 28 family.</text>
</comment>
<evidence type="ECO:0000256" key="2">
    <source>
        <dbReference type="ARBA" id="ARBA00022801"/>
    </source>
</evidence>
<evidence type="ECO:0000256" key="5">
    <source>
        <dbReference type="SAM" id="MobiDB-lite"/>
    </source>
</evidence>
<dbReference type="GO" id="GO:0004650">
    <property type="term" value="F:polygalacturonase activity"/>
    <property type="evidence" value="ECO:0007669"/>
    <property type="project" value="InterPro"/>
</dbReference>
<dbReference type="GO" id="GO:0005975">
    <property type="term" value="P:carbohydrate metabolic process"/>
    <property type="evidence" value="ECO:0007669"/>
    <property type="project" value="InterPro"/>
</dbReference>
<dbReference type="InterPro" id="IPR051801">
    <property type="entry name" value="GH28_Enzymes"/>
</dbReference>
<protein>
    <submittedName>
        <fullName evidence="7">Glycoside hydrolase</fullName>
    </submittedName>
</protein>
<proteinExistence type="inferred from homology"/>
<dbReference type="PANTHER" id="PTHR31339">
    <property type="entry name" value="PECTIN LYASE-RELATED"/>
    <property type="match status" value="1"/>
</dbReference>
<gene>
    <name evidence="7" type="ORF">SMD44_06305</name>
</gene>
<dbReference type="Proteomes" id="UP000195880">
    <property type="component" value="Chromosome"/>
</dbReference>
<accession>A0A1Z1WKA4</accession>
<dbReference type="InterPro" id="IPR006311">
    <property type="entry name" value="TAT_signal"/>
</dbReference>
<dbReference type="InterPro" id="IPR000743">
    <property type="entry name" value="Glyco_hydro_28"/>
</dbReference>
<dbReference type="PANTHER" id="PTHR31339:SF9">
    <property type="entry name" value="PLASMIN AND FIBRONECTIN-BINDING PROTEIN A"/>
    <property type="match status" value="1"/>
</dbReference>
<dbReference type="SUPFAM" id="SSF51126">
    <property type="entry name" value="Pectin lyase-like"/>
    <property type="match status" value="1"/>
</dbReference>
<dbReference type="EMBL" id="CP021748">
    <property type="protein sequence ID" value="ARX86828.1"/>
    <property type="molecule type" value="Genomic_DNA"/>
</dbReference>
<dbReference type="Pfam" id="PF12708">
    <property type="entry name" value="Pect-lyase_RHGA_epim"/>
    <property type="match status" value="1"/>
</dbReference>
<dbReference type="SMART" id="SM00710">
    <property type="entry name" value="PbH1"/>
    <property type="match status" value="5"/>
</dbReference>
<keyword evidence="8" id="KW-1185">Reference proteome</keyword>
<evidence type="ECO:0000256" key="3">
    <source>
        <dbReference type="ARBA" id="ARBA00023295"/>
    </source>
</evidence>
<feature type="region of interest" description="Disordered" evidence="5">
    <location>
        <begin position="1"/>
        <end position="54"/>
    </location>
</feature>
<dbReference type="KEGG" id="salf:SMD44_06305"/>
<dbReference type="AlphaFoldDB" id="A0A1Z1WKA4"/>
<dbReference type="OrthoDB" id="3196343at2"/>
<keyword evidence="3 4" id="KW-0326">Glycosidase</keyword>
<sequence>MSEGAPVFRTTRKVPAPQTADPGPSRAVEPPGAAASGRRAPDDDSSDEQGLRARPTRRTALAAGALAAATPLLPPARFASAASATADPWSRVPAILARVTPPRFPQQWFDIRDFGAVGDGVTKNTVAFRRAVDACHDAGGGHVVVPEGGRFLTGAIHLRSRVNLRVDGTVLFSTDPADYLPMVYTRWEGTECWNYSAFVYAHGRHDIAITGHGTLDGQGMDGPWKSWRDPGGGQPADQAELRRMGEEGVPVARRLFGPGHCLRPNMVQFYRCRNVLIQDVTVLEPAMWTLHPVLCTNVLIKDVDVIGRINNSDGVDPECCADVLITGCRFHTEDDSVAVKSGRDEDGLRVGVPSRGIVVRDCVFSGRWGGIAVGSEMSGGAYDVFAENCRINPVDFPGRFNPRHPVFLKTNTKRGGAIDGVYVRNFTGRRIDRDCVYLTARYAGQSGPHQAVIRNVRVENMRHDGARGALNLEGLDAHPFGPVHIAHCDFTGIERPNVIEGAPQLTLRKVFVNGTEVHHP</sequence>
<dbReference type="Gene3D" id="2.160.20.10">
    <property type="entry name" value="Single-stranded right-handed beta-helix, Pectin lyase-like"/>
    <property type="match status" value="1"/>
</dbReference>
<evidence type="ECO:0000256" key="1">
    <source>
        <dbReference type="ARBA" id="ARBA00008834"/>
    </source>
</evidence>
<dbReference type="Pfam" id="PF00295">
    <property type="entry name" value="Glyco_hydro_28"/>
    <property type="match status" value="1"/>
</dbReference>
<dbReference type="InterPro" id="IPR012334">
    <property type="entry name" value="Pectin_lyas_fold"/>
</dbReference>
<organism evidence="7 8">
    <name type="scientific">Streptomyces alboflavus</name>
    <dbReference type="NCBI Taxonomy" id="67267"/>
    <lineage>
        <taxon>Bacteria</taxon>
        <taxon>Bacillati</taxon>
        <taxon>Actinomycetota</taxon>
        <taxon>Actinomycetes</taxon>
        <taxon>Kitasatosporales</taxon>
        <taxon>Streptomycetaceae</taxon>
        <taxon>Streptomyces</taxon>
    </lineage>
</organism>
<evidence type="ECO:0000256" key="4">
    <source>
        <dbReference type="RuleBase" id="RU361169"/>
    </source>
</evidence>
<keyword evidence="2 4" id="KW-0378">Hydrolase</keyword>
<dbReference type="InterPro" id="IPR011050">
    <property type="entry name" value="Pectin_lyase_fold/virulence"/>
</dbReference>
<dbReference type="PROSITE" id="PS51318">
    <property type="entry name" value="TAT"/>
    <property type="match status" value="1"/>
</dbReference>
<name>A0A1Z1WKA4_9ACTN</name>
<dbReference type="InterPro" id="IPR006626">
    <property type="entry name" value="PbH1"/>
</dbReference>
<dbReference type="InterPro" id="IPR024535">
    <property type="entry name" value="RHGA/B-epi-like_pectate_lyase"/>
</dbReference>
<evidence type="ECO:0000313" key="8">
    <source>
        <dbReference type="Proteomes" id="UP000195880"/>
    </source>
</evidence>
<reference evidence="7 8" key="1">
    <citation type="submission" date="2017-05" db="EMBL/GenBank/DDBJ databases">
        <title>Streptomyces alboflavus Genome sequencing and assembly.</title>
        <authorList>
            <person name="Wang Y."/>
            <person name="Du B."/>
            <person name="Ding Y."/>
            <person name="Liu H."/>
            <person name="Hou Q."/>
            <person name="Liu K."/>
            <person name="Wang C."/>
            <person name="Yao L."/>
        </authorList>
    </citation>
    <scope>NUCLEOTIDE SEQUENCE [LARGE SCALE GENOMIC DNA]</scope>
    <source>
        <strain evidence="7 8">MDJK44</strain>
    </source>
</reference>
<evidence type="ECO:0000259" key="6">
    <source>
        <dbReference type="Pfam" id="PF12708"/>
    </source>
</evidence>